<sequence>MPKSINKVLIIGAGPAGVSAALHLRQSNNISPVLYEIRPEPTTLGGAIGIPSNGSRLLGRLGLYEELLTRASSGSDLVIHSVKGHVLGKMDQTGWSKEKTGFGYLRIKRADLLDVLLKAAQNAGIPIHYGKRLVGINETDEGVTATFSDGTSDTANLLLGCDGIHSAVRKTYVDPEITPEYSGISNVFSIVPTFQLPPAAMSLDGLNATLVTDGLFAITPCTRSGDSIYWFFSREVTMPGSGYTRDGWEEHGKKEVDEFKATMDGFLKDLKGEWGDLLRRVVYQTQVVKFYPIFRLPLGGRWSRGRCLLIGDAAHAMQPHASQGVSMALEDIFLLSRLLQKPDYSLDDVFSVYDQRRRPRVNEMHKTAERNGTVRRSTSGWRLAVNEIVASGALWIYEACNLDKLGLGQKGLAYDVAEENLDL</sequence>
<evidence type="ECO:0000259" key="6">
    <source>
        <dbReference type="Pfam" id="PF01494"/>
    </source>
</evidence>
<accession>A0A1L7XSI5</accession>
<evidence type="ECO:0000313" key="8">
    <source>
        <dbReference type="Proteomes" id="UP000184330"/>
    </source>
</evidence>
<dbReference type="AlphaFoldDB" id="A0A1L7XSI5"/>
<proteinExistence type="inferred from homology"/>
<comment type="similarity">
    <text evidence="1">Belongs to the paxM FAD-dependent monooxygenase family.</text>
</comment>
<evidence type="ECO:0000313" key="7">
    <source>
        <dbReference type="EMBL" id="CZR68002.1"/>
    </source>
</evidence>
<dbReference type="InterPro" id="IPR050493">
    <property type="entry name" value="FAD-dep_Monooxygenase_BioMet"/>
</dbReference>
<evidence type="ECO:0000256" key="1">
    <source>
        <dbReference type="ARBA" id="ARBA00007992"/>
    </source>
</evidence>
<reference evidence="7 8" key="1">
    <citation type="submission" date="2016-03" db="EMBL/GenBank/DDBJ databases">
        <authorList>
            <person name="Ploux O."/>
        </authorList>
    </citation>
    <scope>NUCLEOTIDE SEQUENCE [LARGE SCALE GENOMIC DNA]</scope>
    <source>
        <strain evidence="7 8">UAMH 11012</strain>
    </source>
</reference>
<keyword evidence="5" id="KW-0503">Monooxygenase</keyword>
<dbReference type="GO" id="GO:0071949">
    <property type="term" value="F:FAD binding"/>
    <property type="evidence" value="ECO:0007669"/>
    <property type="project" value="InterPro"/>
</dbReference>
<evidence type="ECO:0000256" key="5">
    <source>
        <dbReference type="ARBA" id="ARBA00023033"/>
    </source>
</evidence>
<dbReference type="InterPro" id="IPR036188">
    <property type="entry name" value="FAD/NAD-bd_sf"/>
</dbReference>
<feature type="domain" description="FAD-binding" evidence="6">
    <location>
        <begin position="301"/>
        <end position="365"/>
    </location>
</feature>
<dbReference type="Pfam" id="PF01494">
    <property type="entry name" value="FAD_binding_3"/>
    <property type="match status" value="2"/>
</dbReference>
<evidence type="ECO:0000256" key="2">
    <source>
        <dbReference type="ARBA" id="ARBA00022630"/>
    </source>
</evidence>
<dbReference type="Gene3D" id="3.50.50.60">
    <property type="entry name" value="FAD/NAD(P)-binding domain"/>
    <property type="match status" value="1"/>
</dbReference>
<dbReference type="Proteomes" id="UP000184330">
    <property type="component" value="Unassembled WGS sequence"/>
</dbReference>
<keyword evidence="8" id="KW-1185">Reference proteome</keyword>
<keyword evidence="3" id="KW-0274">FAD</keyword>
<gene>
    <name evidence="7" type="ORF">PAC_17901</name>
</gene>
<protein>
    <submittedName>
        <fullName evidence="7">Related to salicylate hydroxylase</fullName>
    </submittedName>
</protein>
<organism evidence="7 8">
    <name type="scientific">Phialocephala subalpina</name>
    <dbReference type="NCBI Taxonomy" id="576137"/>
    <lineage>
        <taxon>Eukaryota</taxon>
        <taxon>Fungi</taxon>
        <taxon>Dikarya</taxon>
        <taxon>Ascomycota</taxon>
        <taxon>Pezizomycotina</taxon>
        <taxon>Leotiomycetes</taxon>
        <taxon>Helotiales</taxon>
        <taxon>Mollisiaceae</taxon>
        <taxon>Phialocephala</taxon>
        <taxon>Phialocephala fortinii species complex</taxon>
    </lineage>
</organism>
<name>A0A1L7XSI5_9HELO</name>
<dbReference type="EMBL" id="FJOG01000049">
    <property type="protein sequence ID" value="CZR68002.1"/>
    <property type="molecule type" value="Genomic_DNA"/>
</dbReference>
<dbReference type="PRINTS" id="PR00420">
    <property type="entry name" value="RNGMNOXGNASE"/>
</dbReference>
<evidence type="ECO:0000256" key="3">
    <source>
        <dbReference type="ARBA" id="ARBA00022827"/>
    </source>
</evidence>
<keyword evidence="4" id="KW-0560">Oxidoreductase</keyword>
<dbReference type="InterPro" id="IPR002938">
    <property type="entry name" value="FAD-bd"/>
</dbReference>
<feature type="domain" description="FAD-binding" evidence="6">
    <location>
        <begin position="7"/>
        <end position="197"/>
    </location>
</feature>
<dbReference type="PANTHER" id="PTHR13789:SF309">
    <property type="entry name" value="PUTATIVE (AFU_ORTHOLOGUE AFUA_6G14510)-RELATED"/>
    <property type="match status" value="1"/>
</dbReference>
<dbReference type="PANTHER" id="PTHR13789">
    <property type="entry name" value="MONOOXYGENASE"/>
    <property type="match status" value="1"/>
</dbReference>
<keyword evidence="2" id="KW-0285">Flavoprotein</keyword>
<dbReference type="STRING" id="576137.A0A1L7XSI5"/>
<dbReference type="FunFam" id="3.50.50.60:FF:000156">
    <property type="entry name" value="Salicylate hydroxylase, putative"/>
    <property type="match status" value="1"/>
</dbReference>
<dbReference type="GO" id="GO:0004497">
    <property type="term" value="F:monooxygenase activity"/>
    <property type="evidence" value="ECO:0007669"/>
    <property type="project" value="UniProtKB-KW"/>
</dbReference>
<dbReference type="OrthoDB" id="16820at2759"/>
<dbReference type="SUPFAM" id="SSF51905">
    <property type="entry name" value="FAD/NAD(P)-binding domain"/>
    <property type="match status" value="1"/>
</dbReference>
<evidence type="ECO:0000256" key="4">
    <source>
        <dbReference type="ARBA" id="ARBA00023002"/>
    </source>
</evidence>